<comment type="caution">
    <text evidence="2">The sequence shown here is derived from an EMBL/GenBank/DDBJ whole genome shotgun (WGS) entry which is preliminary data.</text>
</comment>
<evidence type="ECO:0000313" key="2">
    <source>
        <dbReference type="EMBL" id="MBX7487111.1"/>
    </source>
</evidence>
<name>A0ABS7JAR8_9SPHN</name>
<dbReference type="InterPro" id="IPR036429">
    <property type="entry name" value="SpoA-like_sf"/>
</dbReference>
<sequence>MITTGIPEAVARAACHCDELLSRAATPPELDIEFARFARGIAQQSQHQLSQLCDDRGLAVDIADAELLPVGEWFAKVGAAHRHSFYSIGQESRGILISVRIGELVGQFERILGGTGEVDEKCTVLPASANRFAQQFEDRMAEVIQAASDRRGIAASANGEEVEQVAPYASGDRVWTVTLTITSAKSARPWKVRLAACNSTIAEIVGTRAVSPATGRTIGARGLNGSAIAEVDLPLRAVLVDVPMSIARLASLEPGSVIPVAVNRNVPLMTGNLTIAHGCVGELDDRVALELTQTFLSE</sequence>
<proteinExistence type="predicted"/>
<keyword evidence="2" id="KW-0969">Cilium</keyword>
<evidence type="ECO:0000313" key="3">
    <source>
        <dbReference type="Proteomes" id="UP000776651"/>
    </source>
</evidence>
<keyword evidence="2" id="KW-0966">Cell projection</keyword>
<feature type="domain" description="Flagellar motor switch protein FliN-like C-terminal" evidence="1">
    <location>
        <begin position="227"/>
        <end position="293"/>
    </location>
</feature>
<gene>
    <name evidence="2" type="ORF">K3177_01160</name>
</gene>
<reference evidence="2 3" key="1">
    <citation type="submission" date="2021-08" db="EMBL/GenBank/DDBJ databases">
        <title>Comparative Genomics Analysis of the Genus Qipengyuania Reveals Extensive Genetic Diversity and Metabolic Versatility, Including the Description of Fifteen Novel Species.</title>
        <authorList>
            <person name="Liu Y."/>
        </authorList>
    </citation>
    <scope>NUCLEOTIDE SEQUENCE [LARGE SCALE GENOMIC DNA]</scope>
    <source>
        <strain evidence="2 3">GH25</strain>
    </source>
</reference>
<evidence type="ECO:0000259" key="1">
    <source>
        <dbReference type="Pfam" id="PF01052"/>
    </source>
</evidence>
<dbReference type="Proteomes" id="UP000776651">
    <property type="component" value="Unassembled WGS sequence"/>
</dbReference>
<keyword evidence="2" id="KW-0282">Flagellum</keyword>
<dbReference type="SUPFAM" id="SSF101801">
    <property type="entry name" value="Surface presentation of antigens (SPOA)"/>
    <property type="match status" value="1"/>
</dbReference>
<keyword evidence="3" id="KW-1185">Reference proteome</keyword>
<dbReference type="Gene3D" id="2.30.330.10">
    <property type="entry name" value="SpoA-like"/>
    <property type="match status" value="1"/>
</dbReference>
<dbReference type="EMBL" id="JAIGNQ010000001">
    <property type="protein sequence ID" value="MBX7487111.1"/>
    <property type="molecule type" value="Genomic_DNA"/>
</dbReference>
<dbReference type="RefSeq" id="WP_103024032.1">
    <property type="nucleotide sequence ID" value="NZ_JAHWXO010000001.1"/>
</dbReference>
<organism evidence="2 3">
    <name type="scientific">Qipengyuania pacifica</name>
    <dbReference type="NCBI Taxonomy" id="2860199"/>
    <lineage>
        <taxon>Bacteria</taxon>
        <taxon>Pseudomonadati</taxon>
        <taxon>Pseudomonadota</taxon>
        <taxon>Alphaproteobacteria</taxon>
        <taxon>Sphingomonadales</taxon>
        <taxon>Erythrobacteraceae</taxon>
        <taxon>Qipengyuania</taxon>
    </lineage>
</organism>
<dbReference type="InterPro" id="IPR001543">
    <property type="entry name" value="FliN-like_C"/>
</dbReference>
<dbReference type="Pfam" id="PF01052">
    <property type="entry name" value="FliMN_C"/>
    <property type="match status" value="1"/>
</dbReference>
<accession>A0ABS7JAR8</accession>
<protein>
    <submittedName>
        <fullName evidence="2">FliM/FliN family flagellar motor C-terminal domain-containing protein</fullName>
    </submittedName>
</protein>